<sequence length="243" mass="25630">MLTDLIGGAVLVTLATGLGALSTFYISDICKSKYTLLLAFSAGVMMFTSLEMISQAHHEIGHVLTAVGLLCGMLLIFLSEKLLPHIHQQIKKTELPTSKKKAALIVGTIAIHNIPEGFAIAAAFAGSVPLGWFTATSMAIQDAPEGALISAPLICYGLDKKRAVGFGILSGVVEGLAAVIGYLFLTVVLSLVPFALAFSAGAMMYVVLVEIMPDVLREKEKYVGSLVFIIGIVIAFLLAGLFS</sequence>
<organism evidence="9 10">
    <name type="scientific">Candidatus Bilamarchaeum dharawalense</name>
    <dbReference type="NCBI Taxonomy" id="2885759"/>
    <lineage>
        <taxon>Archaea</taxon>
        <taxon>Candidatus Micrarchaeota</taxon>
        <taxon>Candidatus Micrarchaeia</taxon>
        <taxon>Candidatus Anstonellales</taxon>
        <taxon>Candidatus Bilamarchaeaceae</taxon>
        <taxon>Candidatus Bilamarchaeum</taxon>
    </lineage>
</organism>
<keyword evidence="3" id="KW-1003">Cell membrane</keyword>
<evidence type="ECO:0000256" key="5">
    <source>
        <dbReference type="ARBA" id="ARBA00022833"/>
    </source>
</evidence>
<dbReference type="EMBL" id="CABMJJ010000009">
    <property type="protein sequence ID" value="VVC04378.1"/>
    <property type="molecule type" value="Genomic_DNA"/>
</dbReference>
<gene>
    <name evidence="9" type="primary">zupT_2</name>
    <name evidence="9" type="ORF">LFW2832_00908</name>
</gene>
<comment type="similarity">
    <text evidence="2">Belongs to the ZIP transporter (TC 2.A.5) family.</text>
</comment>
<name>A0A5E4LTE0_9ARCH</name>
<dbReference type="InterPro" id="IPR003689">
    <property type="entry name" value="ZIP"/>
</dbReference>
<evidence type="ECO:0000256" key="2">
    <source>
        <dbReference type="ARBA" id="ARBA00006939"/>
    </source>
</evidence>
<keyword evidence="5" id="KW-0862">Zinc</keyword>
<evidence type="ECO:0000256" key="6">
    <source>
        <dbReference type="ARBA" id="ARBA00022989"/>
    </source>
</evidence>
<evidence type="ECO:0000313" key="10">
    <source>
        <dbReference type="Proteomes" id="UP000789941"/>
    </source>
</evidence>
<feature type="transmembrane region" description="Helical" evidence="8">
    <location>
        <begin position="6"/>
        <end position="27"/>
    </location>
</feature>
<keyword evidence="7 8" id="KW-0472">Membrane</keyword>
<keyword evidence="6 8" id="KW-1133">Transmembrane helix</keyword>
<feature type="transmembrane region" description="Helical" evidence="8">
    <location>
        <begin position="223"/>
        <end position="242"/>
    </location>
</feature>
<reference evidence="9 10" key="1">
    <citation type="submission" date="2019-08" db="EMBL/GenBank/DDBJ databases">
        <authorList>
            <person name="Vazquez-Campos X."/>
        </authorList>
    </citation>
    <scope>NUCLEOTIDE SEQUENCE [LARGE SCALE GENOMIC DNA]</scope>
    <source>
        <strain evidence="9">LFW-283_2</strain>
    </source>
</reference>
<proteinExistence type="inferred from homology"/>
<dbReference type="GO" id="GO:0005385">
    <property type="term" value="F:zinc ion transmembrane transporter activity"/>
    <property type="evidence" value="ECO:0007669"/>
    <property type="project" value="TreeGrafter"/>
</dbReference>
<dbReference type="AlphaFoldDB" id="A0A5E4LTE0"/>
<dbReference type="Pfam" id="PF02535">
    <property type="entry name" value="Zip"/>
    <property type="match status" value="1"/>
</dbReference>
<feature type="transmembrane region" description="Helical" evidence="8">
    <location>
        <begin position="34"/>
        <end position="54"/>
    </location>
</feature>
<accession>A0A5E4LTE0</accession>
<dbReference type="Proteomes" id="UP000789941">
    <property type="component" value="Unassembled WGS sequence"/>
</dbReference>
<comment type="caution">
    <text evidence="9">The sequence shown here is derived from an EMBL/GenBank/DDBJ whole genome shotgun (WGS) entry which is preliminary data.</text>
</comment>
<keyword evidence="4 8" id="KW-0812">Transmembrane</keyword>
<protein>
    <submittedName>
        <fullName evidence="9">Zinc transporter ZupT</fullName>
    </submittedName>
</protein>
<evidence type="ECO:0000256" key="7">
    <source>
        <dbReference type="ARBA" id="ARBA00023136"/>
    </source>
</evidence>
<evidence type="ECO:0000256" key="1">
    <source>
        <dbReference type="ARBA" id="ARBA00004651"/>
    </source>
</evidence>
<evidence type="ECO:0000256" key="4">
    <source>
        <dbReference type="ARBA" id="ARBA00022692"/>
    </source>
</evidence>
<feature type="transmembrane region" description="Helical" evidence="8">
    <location>
        <begin position="163"/>
        <end position="185"/>
    </location>
</feature>
<feature type="transmembrane region" description="Helical" evidence="8">
    <location>
        <begin position="191"/>
        <end position="211"/>
    </location>
</feature>
<dbReference type="GO" id="GO:0005886">
    <property type="term" value="C:plasma membrane"/>
    <property type="evidence" value="ECO:0007669"/>
    <property type="project" value="UniProtKB-SubCell"/>
</dbReference>
<dbReference type="PANTHER" id="PTHR11040">
    <property type="entry name" value="ZINC/IRON TRANSPORTER"/>
    <property type="match status" value="1"/>
</dbReference>
<evidence type="ECO:0000256" key="3">
    <source>
        <dbReference type="ARBA" id="ARBA00022475"/>
    </source>
</evidence>
<evidence type="ECO:0000313" key="9">
    <source>
        <dbReference type="EMBL" id="VVC04378.1"/>
    </source>
</evidence>
<dbReference type="PANTHER" id="PTHR11040:SF211">
    <property type="entry name" value="ZINC TRANSPORTER ZIP11"/>
    <property type="match status" value="1"/>
</dbReference>
<evidence type="ECO:0000256" key="8">
    <source>
        <dbReference type="SAM" id="Phobius"/>
    </source>
</evidence>
<comment type="subcellular location">
    <subcellularLocation>
        <location evidence="1">Cell membrane</location>
        <topology evidence="1">Multi-pass membrane protein</topology>
    </subcellularLocation>
</comment>
<feature type="transmembrane region" description="Helical" evidence="8">
    <location>
        <begin position="60"/>
        <end position="78"/>
    </location>
</feature>